<evidence type="ECO:0000313" key="4">
    <source>
        <dbReference type="Proteomes" id="UP000182491"/>
    </source>
</evidence>
<dbReference type="InterPro" id="IPR016047">
    <property type="entry name" value="M23ase_b-sheet_dom"/>
</dbReference>
<dbReference type="AlphaFoldDB" id="A0A1I7KP58"/>
<evidence type="ECO:0000256" key="1">
    <source>
        <dbReference type="ARBA" id="ARBA00022729"/>
    </source>
</evidence>
<dbReference type="InterPro" id="IPR050570">
    <property type="entry name" value="Cell_wall_metabolism_enzyme"/>
</dbReference>
<evidence type="ECO:0000313" key="3">
    <source>
        <dbReference type="EMBL" id="SFU99190.1"/>
    </source>
</evidence>
<organism evidence="3 4">
    <name type="scientific">Pontibacter akesuensis</name>
    <dbReference type="NCBI Taxonomy" id="388950"/>
    <lineage>
        <taxon>Bacteria</taxon>
        <taxon>Pseudomonadati</taxon>
        <taxon>Bacteroidota</taxon>
        <taxon>Cytophagia</taxon>
        <taxon>Cytophagales</taxon>
        <taxon>Hymenobacteraceae</taxon>
        <taxon>Pontibacter</taxon>
    </lineage>
</organism>
<dbReference type="EMBL" id="FPCA01000007">
    <property type="protein sequence ID" value="SFU99190.1"/>
    <property type="molecule type" value="Genomic_DNA"/>
</dbReference>
<dbReference type="OrthoDB" id="9810477at2"/>
<accession>A0A1I7KP58</accession>
<gene>
    <name evidence="3" type="ORF">SAMN04487941_3929</name>
</gene>
<dbReference type="STRING" id="388950.GCA_001611675_04113"/>
<dbReference type="GO" id="GO:0004222">
    <property type="term" value="F:metalloendopeptidase activity"/>
    <property type="evidence" value="ECO:0007669"/>
    <property type="project" value="TreeGrafter"/>
</dbReference>
<keyword evidence="4" id="KW-1185">Reference proteome</keyword>
<dbReference type="PANTHER" id="PTHR21666:SF289">
    <property type="entry name" value="L-ALA--D-GLU ENDOPEPTIDASE"/>
    <property type="match status" value="1"/>
</dbReference>
<reference evidence="4" key="1">
    <citation type="submission" date="2016-10" db="EMBL/GenBank/DDBJ databases">
        <authorList>
            <person name="Varghese N."/>
        </authorList>
    </citation>
    <scope>NUCLEOTIDE SEQUENCE [LARGE SCALE GENOMIC DNA]</scope>
    <source>
        <strain evidence="4">DSM 18820</strain>
    </source>
</reference>
<sequence length="215" mass="23601">MYRCAVFLVYIAMLKLCLISLLLCCAWQALGQFNTVRKVKRLPSVEVIPPPEQGFRSDIADLAVPDSTSQAKLVLTLSMPLQRPVTNSPYGQRADPLSGKIAMHWGVDFRADRDTVLAIMPGRVKEIGYSRGLGNYIEVEHGAYSSVYGHLSLILVRESAVVPAGAALAITGSTGRSTGEHLHFTLKHRGRTVNPTPYLNAIYRRIEGGRLSNQP</sequence>
<dbReference type="Pfam" id="PF01551">
    <property type="entry name" value="Peptidase_M23"/>
    <property type="match status" value="1"/>
</dbReference>
<dbReference type="InterPro" id="IPR011055">
    <property type="entry name" value="Dup_hybrid_motif"/>
</dbReference>
<protein>
    <submittedName>
        <fullName evidence="3">Peptidase family M23</fullName>
    </submittedName>
</protein>
<dbReference type="CDD" id="cd12797">
    <property type="entry name" value="M23_peptidase"/>
    <property type="match status" value="1"/>
</dbReference>
<evidence type="ECO:0000259" key="2">
    <source>
        <dbReference type="Pfam" id="PF01551"/>
    </source>
</evidence>
<dbReference type="SUPFAM" id="SSF51261">
    <property type="entry name" value="Duplicated hybrid motif"/>
    <property type="match status" value="1"/>
</dbReference>
<name>A0A1I7KP58_9BACT</name>
<dbReference type="PANTHER" id="PTHR21666">
    <property type="entry name" value="PEPTIDASE-RELATED"/>
    <property type="match status" value="1"/>
</dbReference>
<proteinExistence type="predicted"/>
<keyword evidence="1" id="KW-0732">Signal</keyword>
<dbReference type="Proteomes" id="UP000182491">
    <property type="component" value="Unassembled WGS sequence"/>
</dbReference>
<feature type="domain" description="M23ase beta-sheet core" evidence="2">
    <location>
        <begin position="103"/>
        <end position="195"/>
    </location>
</feature>
<dbReference type="Gene3D" id="2.70.70.10">
    <property type="entry name" value="Glucose Permease (Domain IIA)"/>
    <property type="match status" value="1"/>
</dbReference>